<proteinExistence type="predicted"/>
<dbReference type="RefSeq" id="WP_168116525.1">
    <property type="nucleotide sequence ID" value="NZ_BOON01000038.1"/>
</dbReference>
<dbReference type="Proteomes" id="UP000599074">
    <property type="component" value="Unassembled WGS sequence"/>
</dbReference>
<evidence type="ECO:0008006" key="3">
    <source>
        <dbReference type="Google" id="ProtNLM"/>
    </source>
</evidence>
<organism evidence="1 2">
    <name type="scientific">Planosporangium mesophilum</name>
    <dbReference type="NCBI Taxonomy" id="689768"/>
    <lineage>
        <taxon>Bacteria</taxon>
        <taxon>Bacillati</taxon>
        <taxon>Actinomycetota</taxon>
        <taxon>Actinomycetes</taxon>
        <taxon>Micromonosporales</taxon>
        <taxon>Micromonosporaceae</taxon>
        <taxon>Planosporangium</taxon>
    </lineage>
</organism>
<keyword evidence="2" id="KW-1185">Reference proteome</keyword>
<name>A0A8J3X234_9ACTN</name>
<evidence type="ECO:0000313" key="1">
    <source>
        <dbReference type="EMBL" id="GII24471.1"/>
    </source>
</evidence>
<dbReference type="InterPro" id="IPR012545">
    <property type="entry name" value="DUF1697"/>
</dbReference>
<accession>A0A8J3X234</accession>
<dbReference type="PANTHER" id="PTHR36439">
    <property type="entry name" value="BLL4334 PROTEIN"/>
    <property type="match status" value="1"/>
</dbReference>
<dbReference type="Gene3D" id="3.30.70.1280">
    <property type="entry name" value="SP0830-like domains"/>
    <property type="match status" value="1"/>
</dbReference>
<dbReference type="AlphaFoldDB" id="A0A8J3X234"/>
<dbReference type="PIRSF" id="PIRSF008502">
    <property type="entry name" value="UCP008502"/>
    <property type="match status" value="1"/>
</dbReference>
<gene>
    <name evidence="1" type="ORF">Pme01_40680</name>
</gene>
<dbReference type="PANTHER" id="PTHR36439:SF1">
    <property type="entry name" value="DUF1697 DOMAIN-CONTAINING PROTEIN"/>
    <property type="match status" value="1"/>
</dbReference>
<dbReference type="Pfam" id="PF08002">
    <property type="entry name" value="DUF1697"/>
    <property type="match status" value="1"/>
</dbReference>
<protein>
    <recommendedName>
        <fullName evidence="3">DUF1697 domain-containing protein</fullName>
    </recommendedName>
</protein>
<evidence type="ECO:0000313" key="2">
    <source>
        <dbReference type="Proteomes" id="UP000599074"/>
    </source>
</evidence>
<dbReference type="EMBL" id="BOON01000038">
    <property type="protein sequence ID" value="GII24471.1"/>
    <property type="molecule type" value="Genomic_DNA"/>
</dbReference>
<reference evidence="1" key="1">
    <citation type="submission" date="2021-01" db="EMBL/GenBank/DDBJ databases">
        <title>Whole genome shotgun sequence of Planosporangium mesophilum NBRC 109066.</title>
        <authorList>
            <person name="Komaki H."/>
            <person name="Tamura T."/>
        </authorList>
    </citation>
    <scope>NUCLEOTIDE SEQUENCE</scope>
    <source>
        <strain evidence="1">NBRC 109066</strain>
    </source>
</reference>
<comment type="caution">
    <text evidence="1">The sequence shown here is derived from an EMBL/GenBank/DDBJ whole genome shotgun (WGS) entry which is preliminary data.</text>
</comment>
<sequence length="189" mass="20088">MAKYAALLRGVNVGGHGTIAMTDLRRVLESLGHTEVSTYLQSGNAVVSSDDDDPERIGRRIEEGLERDLGLRPSVLIRTGAELATVIAGNPFPQAAIEQPKLLHVAFLSAPPDPELAAAIDPGICPPDEFGIGDRAVYLRYAVSSGRSKLADLVLRQLLRGRPEVTVTARNWNTVEALAAKLASPSASA</sequence>
<dbReference type="SUPFAM" id="SSF160379">
    <property type="entry name" value="SP0830-like"/>
    <property type="match status" value="1"/>
</dbReference>